<accession>A0A545AW78</accession>
<dbReference type="EMBL" id="VIRS01000004">
    <property type="protein sequence ID" value="TQS45589.1"/>
    <property type="molecule type" value="Genomic_DNA"/>
</dbReference>
<keyword evidence="1" id="KW-0238">DNA-binding</keyword>
<dbReference type="RefSeq" id="WP_142703762.1">
    <property type="nucleotide sequence ID" value="NZ_VIRS01000004.1"/>
</dbReference>
<dbReference type="InterPro" id="IPR058532">
    <property type="entry name" value="YjbR/MT2646/Rv2570-like"/>
</dbReference>
<dbReference type="Proteomes" id="UP000317982">
    <property type="component" value="Unassembled WGS sequence"/>
</dbReference>
<name>A0A545AW78_9ACTN</name>
<proteinExistence type="predicted"/>
<evidence type="ECO:0000313" key="2">
    <source>
        <dbReference type="Proteomes" id="UP000317982"/>
    </source>
</evidence>
<gene>
    <name evidence="1" type="ORF">FL583_07615</name>
</gene>
<organism evidence="1 2">
    <name type="scientific">Cryptosporangium phraense</name>
    <dbReference type="NCBI Taxonomy" id="2593070"/>
    <lineage>
        <taxon>Bacteria</taxon>
        <taxon>Bacillati</taxon>
        <taxon>Actinomycetota</taxon>
        <taxon>Actinomycetes</taxon>
        <taxon>Cryptosporangiales</taxon>
        <taxon>Cryptosporangiaceae</taxon>
        <taxon>Cryptosporangium</taxon>
    </lineage>
</organism>
<dbReference type="Gene3D" id="3.90.1150.30">
    <property type="match status" value="1"/>
</dbReference>
<dbReference type="OrthoDB" id="6167040at2"/>
<protein>
    <submittedName>
        <fullName evidence="1">MmcQ/YjbR family DNA-binding protein</fullName>
    </submittedName>
</protein>
<dbReference type="SUPFAM" id="SSF142906">
    <property type="entry name" value="YjbR-like"/>
    <property type="match status" value="1"/>
</dbReference>
<dbReference type="Pfam" id="PF04237">
    <property type="entry name" value="YjbR"/>
    <property type="match status" value="1"/>
</dbReference>
<reference evidence="1 2" key="1">
    <citation type="submission" date="2019-07" db="EMBL/GenBank/DDBJ databases">
        <title>Cryptosporangium phraense sp. nov., isolated from plant litter.</title>
        <authorList>
            <person name="Suriyachadkun C."/>
        </authorList>
    </citation>
    <scope>NUCLEOTIDE SEQUENCE [LARGE SCALE GENOMIC DNA]</scope>
    <source>
        <strain evidence="1 2">A-T 5661</strain>
    </source>
</reference>
<dbReference type="InterPro" id="IPR038056">
    <property type="entry name" value="YjbR-like_sf"/>
</dbReference>
<keyword evidence="2" id="KW-1185">Reference proteome</keyword>
<dbReference type="AlphaFoldDB" id="A0A545AW78"/>
<sequence>MNVDELRGLALALPEAVEVETWGHPTFRVRKKMFASCSADGSADPTATFKATLGEQGALVASNPEVYGVPGYVGRHGWVQVRLEGVDPAAMREHLIDAWRATAPKSVVARSGL</sequence>
<dbReference type="InParanoid" id="A0A545AW78"/>
<comment type="caution">
    <text evidence="1">The sequence shown here is derived from an EMBL/GenBank/DDBJ whole genome shotgun (WGS) entry which is preliminary data.</text>
</comment>
<dbReference type="GO" id="GO:0003677">
    <property type="term" value="F:DNA binding"/>
    <property type="evidence" value="ECO:0007669"/>
    <property type="project" value="UniProtKB-KW"/>
</dbReference>
<evidence type="ECO:0000313" key="1">
    <source>
        <dbReference type="EMBL" id="TQS45589.1"/>
    </source>
</evidence>